<keyword evidence="2" id="KW-1185">Reference proteome</keyword>
<accession>A0ACB7P5I5</accession>
<comment type="caution">
    <text evidence="1">The sequence shown here is derived from an EMBL/GenBank/DDBJ whole genome shotgun (WGS) entry which is preliminary data.</text>
</comment>
<sequence>MSERINQIARQLNYPKGLLAGQVAIITGSGQGIGAECARLFANEGAKVVVSDIDAAKAEDVASQIRANGGEALAVAGDLLKDECITELIKKAAEFGNAKIHILVNNAGFTWDAVIHKMTDQQWDTMLAMHGTVPFKLVREAAPYFRVRDGAARNIVNISSTSGLHGNAGQLNYAMAKAGVVGLTKTIAKEWGPAFGVRANTVAFGHIETRLTADKEDGAFVEVAGQRVALGIPGKQKKAAAEAAGAGAGAVPFGDIPLRRPGTATEAASAVLAIASPLSSYISGQTISVTGGRNM</sequence>
<gene>
    <name evidence="1" type="ORF">F5144DRAFT_592533</name>
</gene>
<organism evidence="1 2">
    <name type="scientific">Chaetomium tenue</name>
    <dbReference type="NCBI Taxonomy" id="1854479"/>
    <lineage>
        <taxon>Eukaryota</taxon>
        <taxon>Fungi</taxon>
        <taxon>Dikarya</taxon>
        <taxon>Ascomycota</taxon>
        <taxon>Pezizomycotina</taxon>
        <taxon>Sordariomycetes</taxon>
        <taxon>Sordariomycetidae</taxon>
        <taxon>Sordariales</taxon>
        <taxon>Chaetomiaceae</taxon>
        <taxon>Chaetomium</taxon>
    </lineage>
</organism>
<evidence type="ECO:0000313" key="2">
    <source>
        <dbReference type="Proteomes" id="UP000724584"/>
    </source>
</evidence>
<proteinExistence type="predicted"/>
<evidence type="ECO:0000313" key="1">
    <source>
        <dbReference type="EMBL" id="KAH6631547.1"/>
    </source>
</evidence>
<dbReference type="EMBL" id="JAGIZQ010000004">
    <property type="protein sequence ID" value="KAH6631547.1"/>
    <property type="molecule type" value="Genomic_DNA"/>
</dbReference>
<name>A0ACB7P5I5_9PEZI</name>
<reference evidence="1 2" key="1">
    <citation type="journal article" date="2021" name="Nat. Commun.">
        <title>Genetic determinants of endophytism in the Arabidopsis root mycobiome.</title>
        <authorList>
            <person name="Mesny F."/>
            <person name="Miyauchi S."/>
            <person name="Thiergart T."/>
            <person name="Pickel B."/>
            <person name="Atanasova L."/>
            <person name="Karlsson M."/>
            <person name="Huettel B."/>
            <person name="Barry K.W."/>
            <person name="Haridas S."/>
            <person name="Chen C."/>
            <person name="Bauer D."/>
            <person name="Andreopoulos W."/>
            <person name="Pangilinan J."/>
            <person name="LaButti K."/>
            <person name="Riley R."/>
            <person name="Lipzen A."/>
            <person name="Clum A."/>
            <person name="Drula E."/>
            <person name="Henrissat B."/>
            <person name="Kohler A."/>
            <person name="Grigoriev I.V."/>
            <person name="Martin F.M."/>
            <person name="Hacquard S."/>
        </authorList>
    </citation>
    <scope>NUCLEOTIDE SEQUENCE [LARGE SCALE GENOMIC DNA]</scope>
    <source>
        <strain evidence="1 2">MPI-SDFR-AT-0079</strain>
    </source>
</reference>
<protein>
    <submittedName>
        <fullName evidence="1">Uncharacterized protein</fullName>
    </submittedName>
</protein>
<dbReference type="Proteomes" id="UP000724584">
    <property type="component" value="Unassembled WGS sequence"/>
</dbReference>